<dbReference type="PIRSF" id="PIRSF002741">
    <property type="entry name" value="MppA"/>
    <property type="match status" value="1"/>
</dbReference>
<protein>
    <submittedName>
        <fullName evidence="3">ABC transporter substrate-binding protein</fullName>
    </submittedName>
</protein>
<feature type="signal peptide" evidence="1">
    <location>
        <begin position="1"/>
        <end position="27"/>
    </location>
</feature>
<feature type="domain" description="Solute-binding protein family 5" evidence="2">
    <location>
        <begin position="119"/>
        <end position="478"/>
    </location>
</feature>
<dbReference type="Proteomes" id="UP000637578">
    <property type="component" value="Unassembled WGS sequence"/>
</dbReference>
<reference evidence="3" key="2">
    <citation type="submission" date="2020-09" db="EMBL/GenBank/DDBJ databases">
        <authorList>
            <person name="Sun Q."/>
            <person name="Zhou Y."/>
        </authorList>
    </citation>
    <scope>NUCLEOTIDE SEQUENCE</scope>
    <source>
        <strain evidence="3">CGMCC 4.5737</strain>
    </source>
</reference>
<dbReference type="Gene3D" id="3.90.76.10">
    <property type="entry name" value="Dipeptide-binding Protein, Domain 1"/>
    <property type="match status" value="1"/>
</dbReference>
<dbReference type="Gene3D" id="3.10.105.10">
    <property type="entry name" value="Dipeptide-binding Protein, Domain 3"/>
    <property type="match status" value="1"/>
</dbReference>
<dbReference type="SUPFAM" id="SSF53850">
    <property type="entry name" value="Periplasmic binding protein-like II"/>
    <property type="match status" value="1"/>
</dbReference>
<comment type="caution">
    <text evidence="3">The sequence shown here is derived from an EMBL/GenBank/DDBJ whole genome shotgun (WGS) entry which is preliminary data.</text>
</comment>
<dbReference type="CDD" id="cd08501">
    <property type="entry name" value="PBP2_Lpqw"/>
    <property type="match status" value="1"/>
</dbReference>
<reference evidence="3" key="1">
    <citation type="journal article" date="2014" name="Int. J. Syst. Evol. Microbiol.">
        <title>Complete genome sequence of Corynebacterium casei LMG S-19264T (=DSM 44701T), isolated from a smear-ripened cheese.</title>
        <authorList>
            <consortium name="US DOE Joint Genome Institute (JGI-PGF)"/>
            <person name="Walter F."/>
            <person name="Albersmeier A."/>
            <person name="Kalinowski J."/>
            <person name="Ruckert C."/>
        </authorList>
    </citation>
    <scope>NUCLEOTIDE SEQUENCE</scope>
    <source>
        <strain evidence="3">CGMCC 4.5737</strain>
    </source>
</reference>
<dbReference type="Gene3D" id="3.40.190.10">
    <property type="entry name" value="Periplasmic binding protein-like II"/>
    <property type="match status" value="1"/>
</dbReference>
<evidence type="ECO:0000259" key="2">
    <source>
        <dbReference type="Pfam" id="PF00496"/>
    </source>
</evidence>
<sequence length="564" mass="62856">MTRARGRLARITTVVAPLTVAALVSTACGGGDDDVLKGAEHQAVGVNDINPQDPSTLRDGGDLRWPLDQLPTNFNRNHVSGTTGYAKRVMDGLMPHAFRANADNTLEVDKDYFDSIELTSLDPQVVTYRISSKATWDDGTPITWEDLKAQVEALNGANRDYQAGSTGGYRDVASVERGTDDREARVTFRKHYGEWRALFTDLYPKSTNSDPQVFNKGWVDRPLVTAGPFRMESVDRTAKTITLVRNERWWGAKPRLDRIIFRALERGSWPEALQNNEIDFYEIGSNVDLYQRAKEMPEVQVRQALEPKYNTVLFNGAPSSVLADQRTRLAVQKAINREAMTNALVGQILPGAKPLGNHMYVQGQKEYRDHSGLVPFDPGQAKTELDELGWRQDGDVRTKDGKELVVRFVIPATNPTSQQMAKMTQEQLRQVGVKLEIQPVPSQEFIKNYLEPGNFDLIGIGWEATAFPVDSNHPIFYLSPDQRQQNYGQVGNDTINAMFDEASAELDDARRAELVNRIDEEVWKSGHSLPAYQAPGGVAARRSLANFGARGVADLDYARIGFTG</sequence>
<keyword evidence="1" id="KW-0732">Signal</keyword>
<evidence type="ECO:0000313" key="4">
    <source>
        <dbReference type="Proteomes" id="UP000637578"/>
    </source>
</evidence>
<dbReference type="PANTHER" id="PTHR30290:SF65">
    <property type="entry name" value="MONOACYL PHOSPHATIDYLINOSITOL TETRAMANNOSIDE-BINDING PROTEIN LPQW-RELATED"/>
    <property type="match status" value="1"/>
</dbReference>
<dbReference type="GO" id="GO:1904680">
    <property type="term" value="F:peptide transmembrane transporter activity"/>
    <property type="evidence" value="ECO:0007669"/>
    <property type="project" value="TreeGrafter"/>
</dbReference>
<evidence type="ECO:0000313" key="3">
    <source>
        <dbReference type="EMBL" id="GGM41947.1"/>
    </source>
</evidence>
<dbReference type="InterPro" id="IPR039424">
    <property type="entry name" value="SBP_5"/>
</dbReference>
<dbReference type="PROSITE" id="PS51257">
    <property type="entry name" value="PROKAR_LIPOPROTEIN"/>
    <property type="match status" value="1"/>
</dbReference>
<dbReference type="RefSeq" id="WP_189054569.1">
    <property type="nucleotide sequence ID" value="NZ_BMMK01000003.1"/>
</dbReference>
<gene>
    <name evidence="3" type="ORF">GCM10012275_11130</name>
</gene>
<dbReference type="InterPro" id="IPR030678">
    <property type="entry name" value="Peptide/Ni-bd"/>
</dbReference>
<dbReference type="AlphaFoldDB" id="A0A8J3CBI0"/>
<accession>A0A8J3CBI0</accession>
<feature type="chain" id="PRO_5035279875" evidence="1">
    <location>
        <begin position="28"/>
        <end position="564"/>
    </location>
</feature>
<name>A0A8J3CBI0_9PSEU</name>
<dbReference type="GO" id="GO:0042597">
    <property type="term" value="C:periplasmic space"/>
    <property type="evidence" value="ECO:0007669"/>
    <property type="project" value="UniProtKB-ARBA"/>
</dbReference>
<organism evidence="3 4">
    <name type="scientific">Longimycelium tulufanense</name>
    <dbReference type="NCBI Taxonomy" id="907463"/>
    <lineage>
        <taxon>Bacteria</taxon>
        <taxon>Bacillati</taxon>
        <taxon>Actinomycetota</taxon>
        <taxon>Actinomycetes</taxon>
        <taxon>Pseudonocardiales</taxon>
        <taxon>Pseudonocardiaceae</taxon>
        <taxon>Longimycelium</taxon>
    </lineage>
</organism>
<dbReference type="Pfam" id="PF00496">
    <property type="entry name" value="SBP_bac_5"/>
    <property type="match status" value="1"/>
</dbReference>
<proteinExistence type="predicted"/>
<dbReference type="EMBL" id="BMMK01000003">
    <property type="protein sequence ID" value="GGM41947.1"/>
    <property type="molecule type" value="Genomic_DNA"/>
</dbReference>
<evidence type="ECO:0000256" key="1">
    <source>
        <dbReference type="SAM" id="SignalP"/>
    </source>
</evidence>
<keyword evidence="4" id="KW-1185">Reference proteome</keyword>
<dbReference type="GO" id="GO:0015833">
    <property type="term" value="P:peptide transport"/>
    <property type="evidence" value="ECO:0007669"/>
    <property type="project" value="TreeGrafter"/>
</dbReference>
<dbReference type="GO" id="GO:0043190">
    <property type="term" value="C:ATP-binding cassette (ABC) transporter complex"/>
    <property type="evidence" value="ECO:0007669"/>
    <property type="project" value="InterPro"/>
</dbReference>
<dbReference type="InterPro" id="IPR000914">
    <property type="entry name" value="SBP_5_dom"/>
</dbReference>
<dbReference type="PANTHER" id="PTHR30290">
    <property type="entry name" value="PERIPLASMIC BINDING COMPONENT OF ABC TRANSPORTER"/>
    <property type="match status" value="1"/>
</dbReference>